<evidence type="ECO:0000256" key="2">
    <source>
        <dbReference type="ARBA" id="ARBA00022908"/>
    </source>
</evidence>
<gene>
    <name evidence="6" type="ORF">FNJ60_10070</name>
</gene>
<dbReference type="InterPro" id="IPR011010">
    <property type="entry name" value="DNA_brk_join_enz"/>
</dbReference>
<comment type="caution">
    <text evidence="6">The sequence shown here is derived from an EMBL/GenBank/DDBJ whole genome shotgun (WGS) entry which is preliminary data.</text>
</comment>
<dbReference type="CDD" id="cd01189">
    <property type="entry name" value="INT_ICEBs1_C_like"/>
    <property type="match status" value="1"/>
</dbReference>
<dbReference type="PROSITE" id="PS51898">
    <property type="entry name" value="TYR_RECOMBINASE"/>
    <property type="match status" value="1"/>
</dbReference>
<dbReference type="GO" id="GO:0015074">
    <property type="term" value="P:DNA integration"/>
    <property type="evidence" value="ECO:0007669"/>
    <property type="project" value="UniProtKB-KW"/>
</dbReference>
<dbReference type="Pfam" id="PF14659">
    <property type="entry name" value="Phage_int_SAM_3"/>
    <property type="match status" value="1"/>
</dbReference>
<dbReference type="PANTHER" id="PTHR30349:SF64">
    <property type="entry name" value="PROPHAGE INTEGRASE INTD-RELATED"/>
    <property type="match status" value="1"/>
</dbReference>
<dbReference type="Gene3D" id="1.10.150.130">
    <property type="match status" value="1"/>
</dbReference>
<evidence type="ECO:0000256" key="4">
    <source>
        <dbReference type="ARBA" id="ARBA00023172"/>
    </source>
</evidence>
<evidence type="ECO:0000313" key="6">
    <source>
        <dbReference type="EMBL" id="TYK33021.1"/>
    </source>
</evidence>
<reference evidence="6 7" key="1">
    <citation type="submission" date="2019-07" db="EMBL/GenBank/DDBJ databases">
        <title>Draft Genome Sequences of Bacteroides pyogenes Strains Isolated from the Uterus Holstein Dairy Cows with Metritis.</title>
        <authorList>
            <person name="Cunha F."/>
            <person name="Galvao K.N."/>
            <person name="Jeon S.J."/>
            <person name="Jeong K.C."/>
        </authorList>
    </citation>
    <scope>NUCLEOTIDE SEQUENCE [LARGE SCALE GENOMIC DNA]</scope>
    <source>
        <strain evidence="6 7">KG-31</strain>
    </source>
</reference>
<accession>A0A5D3EBR6</accession>
<proteinExistence type="inferred from homology"/>
<dbReference type="EMBL" id="VKLW01000021">
    <property type="protein sequence ID" value="TYK33021.1"/>
    <property type="molecule type" value="Genomic_DNA"/>
</dbReference>
<dbReference type="SUPFAM" id="SSF56349">
    <property type="entry name" value="DNA breaking-rejoining enzymes"/>
    <property type="match status" value="1"/>
</dbReference>
<feature type="domain" description="Tyr recombinase" evidence="5">
    <location>
        <begin position="106"/>
        <end position="301"/>
    </location>
</feature>
<evidence type="ECO:0000256" key="3">
    <source>
        <dbReference type="ARBA" id="ARBA00023125"/>
    </source>
</evidence>
<dbReference type="InterPro" id="IPR004107">
    <property type="entry name" value="Integrase_SAM-like_N"/>
</dbReference>
<evidence type="ECO:0000313" key="7">
    <source>
        <dbReference type="Proteomes" id="UP000324383"/>
    </source>
</evidence>
<keyword evidence="4" id="KW-0233">DNA recombination</keyword>
<keyword evidence="7" id="KW-1185">Reference proteome</keyword>
<sequence>MGKNKSIREIAILWKEDKRKYVKISTYSAYVLILENHLLPVFGDMSEVEEEKVQNFILLKIQQGLSIKTVKDMLIVLKMIVKFGAKLGWITHQEWSLKYPTMQEGKTLEVLSIAHHKRILQYIGGHFTFRNLGIYICLTTGMRIGEICALTWNDIDMVNGVICVRRTIERIYSVDGNKRYTKVIIGLPKTRSSIRDIPMNRELIKMIRPLKKIVNGDFYVLTNEEKPTEPRTYRNYYKRLMEQLDIPPLKFHGLRHSFATRCIESNCDYKTVSVILGHSDIGTTLNLYVHPNMEQKKKCIDKMFKTVR</sequence>
<dbReference type="PANTHER" id="PTHR30349">
    <property type="entry name" value="PHAGE INTEGRASE-RELATED"/>
    <property type="match status" value="1"/>
</dbReference>
<protein>
    <submittedName>
        <fullName evidence="6">Site-specific integrase</fullName>
    </submittedName>
</protein>
<dbReference type="RefSeq" id="WP_027324803.1">
    <property type="nucleotide sequence ID" value="NZ_CAMBON010000046.1"/>
</dbReference>
<dbReference type="InterPro" id="IPR002104">
    <property type="entry name" value="Integrase_catalytic"/>
</dbReference>
<keyword evidence="3" id="KW-0238">DNA-binding</keyword>
<organism evidence="6 7">
    <name type="scientific">Bacteroides pyogenes</name>
    <dbReference type="NCBI Taxonomy" id="310300"/>
    <lineage>
        <taxon>Bacteria</taxon>
        <taxon>Pseudomonadati</taxon>
        <taxon>Bacteroidota</taxon>
        <taxon>Bacteroidia</taxon>
        <taxon>Bacteroidales</taxon>
        <taxon>Bacteroidaceae</taxon>
        <taxon>Bacteroides</taxon>
    </lineage>
</organism>
<evidence type="ECO:0000259" key="5">
    <source>
        <dbReference type="PROSITE" id="PS51898"/>
    </source>
</evidence>
<dbReference type="Pfam" id="PF00589">
    <property type="entry name" value="Phage_integrase"/>
    <property type="match status" value="1"/>
</dbReference>
<dbReference type="AlphaFoldDB" id="A0A5D3EBR6"/>
<dbReference type="GO" id="GO:0003677">
    <property type="term" value="F:DNA binding"/>
    <property type="evidence" value="ECO:0007669"/>
    <property type="project" value="UniProtKB-KW"/>
</dbReference>
<dbReference type="Gene3D" id="1.10.443.10">
    <property type="entry name" value="Intergrase catalytic core"/>
    <property type="match status" value="1"/>
</dbReference>
<dbReference type="InterPro" id="IPR010998">
    <property type="entry name" value="Integrase_recombinase_N"/>
</dbReference>
<dbReference type="GO" id="GO:0006310">
    <property type="term" value="P:DNA recombination"/>
    <property type="evidence" value="ECO:0007669"/>
    <property type="project" value="UniProtKB-KW"/>
</dbReference>
<dbReference type="InterPro" id="IPR050090">
    <property type="entry name" value="Tyrosine_recombinase_XerCD"/>
</dbReference>
<dbReference type="Proteomes" id="UP000324383">
    <property type="component" value="Unassembled WGS sequence"/>
</dbReference>
<name>A0A5D3EBR6_9BACE</name>
<evidence type="ECO:0000256" key="1">
    <source>
        <dbReference type="ARBA" id="ARBA00008857"/>
    </source>
</evidence>
<keyword evidence="2" id="KW-0229">DNA integration</keyword>
<comment type="similarity">
    <text evidence="1">Belongs to the 'phage' integrase family.</text>
</comment>
<dbReference type="InterPro" id="IPR013762">
    <property type="entry name" value="Integrase-like_cat_sf"/>
</dbReference>